<evidence type="ECO:0000313" key="4">
    <source>
        <dbReference type="Proteomes" id="UP000054266"/>
    </source>
</evidence>
<organism evidence="3 4">
    <name type="scientific">Phialophora macrospora</name>
    <dbReference type="NCBI Taxonomy" id="1851006"/>
    <lineage>
        <taxon>Eukaryota</taxon>
        <taxon>Fungi</taxon>
        <taxon>Dikarya</taxon>
        <taxon>Ascomycota</taxon>
        <taxon>Pezizomycotina</taxon>
        <taxon>Eurotiomycetes</taxon>
        <taxon>Chaetothyriomycetidae</taxon>
        <taxon>Chaetothyriales</taxon>
        <taxon>Herpotrichiellaceae</taxon>
        <taxon>Phialophora</taxon>
    </lineage>
</organism>
<feature type="domain" description="Heterokaryon incompatibility" evidence="2">
    <location>
        <begin position="99"/>
        <end position="168"/>
    </location>
</feature>
<feature type="compositionally biased region" description="Low complexity" evidence="1">
    <location>
        <begin position="1"/>
        <end position="15"/>
    </location>
</feature>
<name>A0A0D2FZY2_9EURO</name>
<accession>A0A0D2FZY2</accession>
<gene>
    <name evidence="3" type="ORF">PV04_07695</name>
</gene>
<dbReference type="PANTHER" id="PTHR24148:SF64">
    <property type="entry name" value="HETEROKARYON INCOMPATIBILITY DOMAIN-CONTAINING PROTEIN"/>
    <property type="match status" value="1"/>
</dbReference>
<evidence type="ECO:0000313" key="3">
    <source>
        <dbReference type="EMBL" id="KIW65434.1"/>
    </source>
</evidence>
<dbReference type="AlphaFoldDB" id="A0A0D2FZY2"/>
<dbReference type="STRING" id="5601.A0A0D2FZY2"/>
<feature type="domain" description="Heterokaryon incompatibility" evidence="2">
    <location>
        <begin position="265"/>
        <end position="413"/>
    </location>
</feature>
<evidence type="ECO:0000259" key="2">
    <source>
        <dbReference type="Pfam" id="PF06985"/>
    </source>
</evidence>
<dbReference type="Pfam" id="PF06985">
    <property type="entry name" value="HET"/>
    <property type="match status" value="2"/>
</dbReference>
<dbReference type="PANTHER" id="PTHR24148">
    <property type="entry name" value="ANKYRIN REPEAT DOMAIN-CONTAINING PROTEIN 39 HOMOLOG-RELATED"/>
    <property type="match status" value="1"/>
</dbReference>
<dbReference type="InterPro" id="IPR010730">
    <property type="entry name" value="HET"/>
</dbReference>
<dbReference type="EMBL" id="KN846960">
    <property type="protein sequence ID" value="KIW65434.1"/>
    <property type="molecule type" value="Genomic_DNA"/>
</dbReference>
<evidence type="ECO:0000256" key="1">
    <source>
        <dbReference type="SAM" id="MobiDB-lite"/>
    </source>
</evidence>
<keyword evidence="4" id="KW-1185">Reference proteome</keyword>
<feature type="region of interest" description="Disordered" evidence="1">
    <location>
        <begin position="1"/>
        <end position="24"/>
    </location>
</feature>
<dbReference type="HOGENOM" id="CLU_004184_7_2_1"/>
<sequence>MRKSSLSPAEHSSSPADRRLPYIDKGDGFREATAPAYCYEPVDLDKEEIRILVLLPCFGDKNDPYSYVKCKFEVQSLTSAAPFVAIKNGRGYRLLEEVVEIDDRSFLIATALEKFLRNFRKSVTPVRLWVRYICIDQQNSDEMSKCWNRDFVDRVYARAQTVVNMHAALKGLLQQGIIEKSVDTRYNEWDKNWDSVPEKYPLPKVYPIRLGKRPSIVQPADDHEYVPLDVVANEIRIIVVANNPDPEAPLTLHLAHCPTGSDVVYHALSYTWGVENEWKEVVVNGLKMRIRKNLEAALRSLRSPTHGLAIWADAICINQNDVEEKSEQLPELGRIIDKAAAVICYVGELDQHSDLALDLVTHLQEPVIRTDEQGDFEVGKPERISPEELPRYCAALYLFLMRPYFRRAWVLQEVTLASNPVIACGERRGIHFEQLDSAAYNLQDMLSRSSELAEKMKEAVPDLHEVVIDELVFVRKLFYFRHLHMGRARNGFIAVDIKDTAPGYLETAILSRDFQATVPHDKIFALWNIARDKDGLEFHMDYSKTYEETFVGFAKAWALHSGSLDILGAAEYTRPTEGSRFYARAPSWCPDWSRPSQSSSLVRREVFRKSKMAFQDDNDGPTYSADGGVLQARRGNDFFDFVGNELHCLGVILDTVLATVEHPDGASTETKTEGLIPVTAEFCVKHNMRKYEDITQAVVAMLHGDVPASWPRREDNLTNAEAKNPDEQYVCIPYKPRLNQEHPPNASRHVPSFAGTYSRQEAWEAVCTIMRGRKGFITRQGYVGLMPEYLDGNHSTERGFSGLRLAILATLSVPVLLYEDPDVEGRYRLLGTCFVQGWMEGEILKEEMGCDSPKEFWSAMVGSEKLRIV</sequence>
<reference evidence="3 4" key="1">
    <citation type="submission" date="2015-01" db="EMBL/GenBank/DDBJ databases">
        <title>The Genome Sequence of Capronia semiimmersa CBS27337.</title>
        <authorList>
            <consortium name="The Broad Institute Genomics Platform"/>
            <person name="Cuomo C."/>
            <person name="de Hoog S."/>
            <person name="Gorbushina A."/>
            <person name="Stielow B."/>
            <person name="Teixiera M."/>
            <person name="Abouelleil A."/>
            <person name="Chapman S.B."/>
            <person name="Priest M."/>
            <person name="Young S.K."/>
            <person name="Wortman J."/>
            <person name="Nusbaum C."/>
            <person name="Birren B."/>
        </authorList>
    </citation>
    <scope>NUCLEOTIDE SEQUENCE [LARGE SCALE GENOMIC DNA]</scope>
    <source>
        <strain evidence="3 4">CBS 27337</strain>
    </source>
</reference>
<dbReference type="InterPro" id="IPR052895">
    <property type="entry name" value="HetReg/Transcr_Mod"/>
</dbReference>
<proteinExistence type="predicted"/>
<dbReference type="Proteomes" id="UP000054266">
    <property type="component" value="Unassembled WGS sequence"/>
</dbReference>
<protein>
    <recommendedName>
        <fullName evidence="2">Heterokaryon incompatibility domain-containing protein</fullName>
    </recommendedName>
</protein>